<keyword evidence="4" id="KW-0574">Periplasm</keyword>
<keyword evidence="4" id="KW-0592">Phosphate transport</keyword>
<evidence type="ECO:0000256" key="1">
    <source>
        <dbReference type="ARBA" id="ARBA00008725"/>
    </source>
</evidence>
<evidence type="ECO:0000256" key="3">
    <source>
        <dbReference type="ARBA" id="ARBA00022729"/>
    </source>
</evidence>
<dbReference type="GO" id="GO:0042301">
    <property type="term" value="F:phosphate ion binding"/>
    <property type="evidence" value="ECO:0007669"/>
    <property type="project" value="UniProtKB-UniRule"/>
</dbReference>
<dbReference type="PATRIC" id="fig|1249552.3.peg.2081"/>
<evidence type="ECO:0000313" key="6">
    <source>
        <dbReference type="EMBL" id="ALO46708.1"/>
    </source>
</evidence>
<evidence type="ECO:0000259" key="5">
    <source>
        <dbReference type="Pfam" id="PF12849"/>
    </source>
</evidence>
<sequence length="325" mass="34942" precursor="true">MTKFKTLLSALALSGTAVISGQLAADVDPNLREYVRASGVSGNLSSIGSDTLNNLMTLWAEEFNKLYPNVNVQIQGAGSSTAPPALTEGTAMLAPMSRGMRQSEIQEFEARFGYPPTELPVAVDMLAVFVNRDNPVESLSIPQIDAIFSATRRCGYSGDVTRWGQLGLTGAWENRDFALYSRNAVSGTYGFFKDNALCGGDFKSSINEQPGSSSVVQGVTESINGIGYSGIGYQTSGVRALPIAATQGAQAFEPNAENAASGDYPLARYLFIYINKHPNRPLDPLTREFVKMVYSKLGQEVVDRDGFVTLPAVVADRILNELGIE</sequence>
<feature type="chain" id="PRO_5027142304" description="Phosphate-binding protein" evidence="4">
    <location>
        <begin position="25"/>
        <end position="325"/>
    </location>
</feature>
<name>A0A0S2KF92_9GAMM</name>
<keyword evidence="2 4" id="KW-0813">Transport</keyword>
<dbReference type="KEGG" id="pspi:PS2015_2069"/>
<comment type="similarity">
    <text evidence="1 4">Belongs to the PstS family.</text>
</comment>
<dbReference type="CDD" id="cd13566">
    <property type="entry name" value="PBP2_phosphate"/>
    <property type="match status" value="1"/>
</dbReference>
<evidence type="ECO:0000256" key="2">
    <source>
        <dbReference type="ARBA" id="ARBA00022448"/>
    </source>
</evidence>
<feature type="signal peptide" evidence="4">
    <location>
        <begin position="1"/>
        <end position="24"/>
    </location>
</feature>
<protein>
    <recommendedName>
        <fullName evidence="4">Phosphate-binding protein</fullName>
    </recommendedName>
</protein>
<dbReference type="GO" id="GO:0006817">
    <property type="term" value="P:phosphate ion transport"/>
    <property type="evidence" value="ECO:0007669"/>
    <property type="project" value="UniProtKB-UniRule"/>
</dbReference>
<feature type="domain" description="PBP" evidence="5">
    <location>
        <begin position="40"/>
        <end position="295"/>
    </location>
</feature>
<dbReference type="PANTHER" id="PTHR30570">
    <property type="entry name" value="PERIPLASMIC PHOSPHATE BINDING COMPONENT OF PHOSPHATE ABC TRANSPORTER"/>
    <property type="match status" value="1"/>
</dbReference>
<dbReference type="RefSeq" id="WP_058022173.1">
    <property type="nucleotide sequence ID" value="NZ_CP013189.1"/>
</dbReference>
<gene>
    <name evidence="6" type="ORF">PS2015_2069</name>
</gene>
<dbReference type="SUPFAM" id="SSF53850">
    <property type="entry name" value="Periplasmic binding protein-like II"/>
    <property type="match status" value="1"/>
</dbReference>
<dbReference type="GO" id="GO:0005576">
    <property type="term" value="C:extracellular region"/>
    <property type="evidence" value="ECO:0007669"/>
    <property type="project" value="UniProtKB-SubCell"/>
</dbReference>
<evidence type="ECO:0000313" key="7">
    <source>
        <dbReference type="Proteomes" id="UP000065641"/>
    </source>
</evidence>
<dbReference type="GO" id="GO:0007155">
    <property type="term" value="P:cell adhesion"/>
    <property type="evidence" value="ECO:0007669"/>
    <property type="project" value="UniProtKB-UniRule"/>
</dbReference>
<dbReference type="InterPro" id="IPR024370">
    <property type="entry name" value="PBP_domain"/>
</dbReference>
<keyword evidence="4" id="KW-0964">Secreted</keyword>
<reference evidence="6 7" key="1">
    <citation type="submission" date="2015-11" db="EMBL/GenBank/DDBJ databases">
        <authorList>
            <person name="Zhang Y."/>
            <person name="Guo Z."/>
        </authorList>
    </citation>
    <scope>NUCLEOTIDE SEQUENCE [LARGE SCALE GENOMIC DNA]</scope>
    <source>
        <strain evidence="6 7">KCTC 32221</strain>
    </source>
</reference>
<dbReference type="NCBIfam" id="TIGR02136">
    <property type="entry name" value="ptsS_2"/>
    <property type="match status" value="1"/>
</dbReference>
<accession>A0A0S2KF92</accession>
<dbReference type="AlphaFoldDB" id="A0A0S2KF92"/>
<dbReference type="Pfam" id="PF12849">
    <property type="entry name" value="PBP_like_2"/>
    <property type="match status" value="1"/>
</dbReference>
<keyword evidence="3 4" id="KW-0732">Signal</keyword>
<dbReference type="Gene3D" id="3.40.190.10">
    <property type="entry name" value="Periplasmic binding protein-like II"/>
    <property type="match status" value="2"/>
</dbReference>
<dbReference type="GO" id="GO:0042597">
    <property type="term" value="C:periplasmic space"/>
    <property type="evidence" value="ECO:0007669"/>
    <property type="project" value="UniProtKB-SubCell"/>
</dbReference>
<organism evidence="6 7">
    <name type="scientific">Pseudohongiella spirulinae</name>
    <dbReference type="NCBI Taxonomy" id="1249552"/>
    <lineage>
        <taxon>Bacteria</taxon>
        <taxon>Pseudomonadati</taxon>
        <taxon>Pseudomonadota</taxon>
        <taxon>Gammaproteobacteria</taxon>
        <taxon>Pseudomonadales</taxon>
        <taxon>Pseudohongiellaceae</taxon>
        <taxon>Pseudohongiella</taxon>
    </lineage>
</organism>
<evidence type="ECO:0000256" key="4">
    <source>
        <dbReference type="RuleBase" id="RU367119"/>
    </source>
</evidence>
<proteinExistence type="inferred from homology"/>
<comment type="subcellular location">
    <subcellularLocation>
        <location evidence="4">Periplasm</location>
    </subcellularLocation>
    <subcellularLocation>
        <location evidence="4">Secreted</location>
    </subcellularLocation>
</comment>
<dbReference type="OrthoDB" id="9765713at2"/>
<keyword evidence="7" id="KW-1185">Reference proteome</keyword>
<dbReference type="InterPro" id="IPR011862">
    <property type="entry name" value="Phos-bd"/>
</dbReference>
<dbReference type="STRING" id="1249552.PS2015_2069"/>
<dbReference type="InterPro" id="IPR050811">
    <property type="entry name" value="Phosphate_ABC_transporter"/>
</dbReference>
<dbReference type="Proteomes" id="UP000065641">
    <property type="component" value="Chromosome"/>
</dbReference>
<dbReference type="PANTHER" id="PTHR30570:SF6">
    <property type="entry name" value="PHOSPHATE-BINDING PROTEIN PSTS"/>
    <property type="match status" value="1"/>
</dbReference>
<dbReference type="EMBL" id="CP013189">
    <property type="protein sequence ID" value="ALO46708.1"/>
    <property type="molecule type" value="Genomic_DNA"/>
</dbReference>
<comment type="function">
    <text evidence="4">Involved in the system for phosphate transport across the cytoplasmic membrane.</text>
</comment>